<evidence type="ECO:0000259" key="8">
    <source>
        <dbReference type="Pfam" id="PF23774"/>
    </source>
</evidence>
<dbReference type="InterPro" id="IPR036322">
    <property type="entry name" value="WD40_repeat_dom_sf"/>
</dbReference>
<evidence type="ECO:0000313" key="9">
    <source>
        <dbReference type="EMBL" id="KAJ5098259.1"/>
    </source>
</evidence>
<feature type="compositionally biased region" description="Basic residues" evidence="7">
    <location>
        <begin position="1438"/>
        <end position="1450"/>
    </location>
</feature>
<evidence type="ECO:0000256" key="2">
    <source>
        <dbReference type="ARBA" id="ARBA00022553"/>
    </source>
</evidence>
<proteinExistence type="predicted"/>
<dbReference type="GO" id="GO:0045944">
    <property type="term" value="P:positive regulation of transcription by RNA polymerase II"/>
    <property type="evidence" value="ECO:0007669"/>
    <property type="project" value="TreeGrafter"/>
</dbReference>
<feature type="compositionally biased region" description="Low complexity" evidence="7">
    <location>
        <begin position="1330"/>
        <end position="1351"/>
    </location>
</feature>
<dbReference type="InterPro" id="IPR015943">
    <property type="entry name" value="WD40/YVTN_repeat-like_dom_sf"/>
</dbReference>
<dbReference type="PANTHER" id="PTHR15528:SF11">
    <property type="entry name" value="FI18188P1"/>
    <property type="match status" value="1"/>
</dbReference>
<dbReference type="Proteomes" id="UP001149074">
    <property type="component" value="Unassembled WGS sequence"/>
</dbReference>
<dbReference type="GO" id="GO:0003712">
    <property type="term" value="F:transcription coregulator activity"/>
    <property type="evidence" value="ECO:0007669"/>
    <property type="project" value="InterPro"/>
</dbReference>
<feature type="compositionally biased region" description="Basic and acidic residues" evidence="7">
    <location>
        <begin position="1121"/>
        <end position="1132"/>
    </location>
</feature>
<feature type="compositionally biased region" description="Polar residues" evidence="7">
    <location>
        <begin position="371"/>
        <end position="386"/>
    </location>
</feature>
<evidence type="ECO:0000313" key="10">
    <source>
        <dbReference type="Proteomes" id="UP001149074"/>
    </source>
</evidence>
<feature type="compositionally biased region" description="Low complexity" evidence="7">
    <location>
        <begin position="819"/>
        <end position="830"/>
    </location>
</feature>
<comment type="caution">
    <text evidence="9">The sequence shown here is derived from an EMBL/GenBank/DDBJ whole genome shotgun (WGS) entry which is preliminary data.</text>
</comment>
<evidence type="ECO:0000256" key="3">
    <source>
        <dbReference type="ARBA" id="ARBA00022884"/>
    </source>
</evidence>
<feature type="compositionally biased region" description="Basic and acidic residues" evidence="7">
    <location>
        <begin position="1155"/>
        <end position="1170"/>
    </location>
</feature>
<feature type="region of interest" description="Disordered" evidence="7">
    <location>
        <begin position="969"/>
        <end position="1187"/>
    </location>
</feature>
<evidence type="ECO:0000256" key="1">
    <source>
        <dbReference type="ARBA" id="ARBA00004123"/>
    </source>
</evidence>
<feature type="region of interest" description="Disordered" evidence="7">
    <location>
        <begin position="1584"/>
        <end position="1605"/>
    </location>
</feature>
<feature type="region of interest" description="Disordered" evidence="7">
    <location>
        <begin position="1272"/>
        <end position="1385"/>
    </location>
</feature>
<keyword evidence="2" id="KW-0597">Phosphoprotein</keyword>
<dbReference type="RefSeq" id="XP_056473913.1">
    <property type="nucleotide sequence ID" value="XM_056617754.1"/>
</dbReference>
<feature type="compositionally biased region" description="Basic residues" evidence="7">
    <location>
        <begin position="972"/>
        <end position="986"/>
    </location>
</feature>
<dbReference type="SUPFAM" id="SSF50978">
    <property type="entry name" value="WD40 repeat-like"/>
    <property type="match status" value="1"/>
</dbReference>
<feature type="region of interest" description="Disordered" evidence="7">
    <location>
        <begin position="1403"/>
        <end position="1460"/>
    </location>
</feature>
<feature type="compositionally biased region" description="Polar residues" evidence="7">
    <location>
        <begin position="399"/>
        <end position="421"/>
    </location>
</feature>
<dbReference type="Pfam" id="PF23774">
    <property type="entry name" value="TPR_GEMI5"/>
    <property type="match status" value="1"/>
</dbReference>
<feature type="compositionally biased region" description="Low complexity" evidence="7">
    <location>
        <begin position="1427"/>
        <end position="1437"/>
    </location>
</feature>
<dbReference type="GO" id="GO:0005634">
    <property type="term" value="C:nucleus"/>
    <property type="evidence" value="ECO:0007669"/>
    <property type="project" value="UniProtKB-SubCell"/>
</dbReference>
<feature type="compositionally biased region" description="Basic and acidic residues" evidence="7">
    <location>
        <begin position="336"/>
        <end position="348"/>
    </location>
</feature>
<feature type="region of interest" description="Disordered" evidence="7">
    <location>
        <begin position="687"/>
        <end position="717"/>
    </location>
</feature>
<feature type="compositionally biased region" description="Polar residues" evidence="7">
    <location>
        <begin position="784"/>
        <end position="795"/>
    </location>
</feature>
<feature type="compositionally biased region" description="Polar residues" evidence="7">
    <location>
        <begin position="1584"/>
        <end position="1593"/>
    </location>
</feature>
<feature type="compositionally biased region" description="Basic residues" evidence="7">
    <location>
        <begin position="1053"/>
        <end position="1075"/>
    </location>
</feature>
<evidence type="ECO:0000256" key="5">
    <source>
        <dbReference type="ARBA" id="ARBA00023163"/>
    </source>
</evidence>
<keyword evidence="4" id="KW-0805">Transcription regulation</keyword>
<evidence type="ECO:0000256" key="4">
    <source>
        <dbReference type="ARBA" id="ARBA00023015"/>
    </source>
</evidence>
<dbReference type="GeneID" id="81356733"/>
<dbReference type="OrthoDB" id="7326421at2759"/>
<feature type="domain" description="Gem-associated protein 5 TPR" evidence="8">
    <location>
        <begin position="499"/>
        <end position="655"/>
    </location>
</feature>
<sequence>MAPKPVTEPRFEACASTASLFLYAQGSTILCLHHDTLAVERRFTSHQENIDFISVDNVSERGAGRLVVSYDVGQTAIVWDIFTGTEIARFASFEQLRVATWMRNGNVAFGNGKGEVILFEPPTSEHFSARTIFDPITSLAPATDCRTYAIGYQNGSILIANLHPQFTILHTLTTSRGPSPIISLAWHASSSKQKSDMLATQASNGDLRVWSVAKPPGKESPRVIRVLKRSDSNSTDPKWMSWSKNGRIVQYLEGETWSWDVRTKHVTYEPIPTVEGVRGIASYGPTATLFTLGPNESVQQYDLDNPAMVANVQHLPVVPRSGVSEGGRSRGMSPRRLQDAPEIRERGSGRRTPFDTNGDTSKHQRSDLMSPASSRSQTESVSSKASSGRYKVDRPFSPPSRSAQSGTSFSLTSNGRDTPQPSAGYPYASSISMSSAKSSRAGSRLRNEVQMSPADKVMVDLFPFIRARLNDVPYRSQPPIDESHLTPEDLRQQMLSVVFGWEGDVQGLIRDELTRHATGSQSAILLAQWLGEIDTDQMAHMLTSNPGQVTAFDWMVLALSQMSGSAQANKVGQAFVQKLLEIGDVHTAATVLLGLGDVNDAIEVYVSRNHFMEAILMTCLLVPSDWQRQSYLVRRWGEYVVSHSQQQLAIRCFMCTGVEPTEPWTSPAAQQAASFAEVIRGKSPLGSPAFNQPLSAGPMPLPARPRSASNQQRQAAKGPALKLITSFDTQPNYRFKFPGLKSDDRTPTNAPGVTPIAESAVADSALSPGGFGSYKLNNIQSLSQAMSSRTGTPTSNRRRLPSIGETPVDVHPPTFSRAGSYNTSGYGSTSENDETSGHEQSQDEQGDNGGLLTLSAAVYNPGHDSVKPSPQTAVQASDKFAAIKGLPSPAPGVFEALKDHYDLRNGSRDRKPDGLQIELVKADESQSDGRDPIDLLHSAKSAHSYASTTKSPSVSGRSIDQYISSLDEANYHARKHRENRSHGRGRRNTDETTSQSSRVHHTREPSQEIRGRNERRYIQPAKRSPSSPVPMSPEELARYHVDEPEKSDEPRKKSQSRARSSSRMRKAGSRNRQRSSSRSTTNRIARDVSSRGRSADRHGSTVRSPSSPLPMSLPMTLPNHDPSKPNEVDDPLRIVAGNQKRLRSQHRSASRRRIERGVSSRRDGSPETRHRPSHSQPEIRHVSEPVKTAEPAGLELLSSKTFGQEDTLANDTYQDVTKTPVAVASAIDNDDADAYEAQDVVSPIVSPSTPFVSLAERKRRELAAAELEARRLSLARNPSAPNIPFPGDLQSAKSPGSVRSPIEGPPLSGGSYFPRVPSRNRNHIPPSKNSPEYQSGSDSSSGRSGPPIGLPATPRAMRHPKYGGNGHEQERPPSVPALPTDSSGAVLLSDARYQGEAERIGRSMSVPMPENQYMNPAPVPTDIPMHPRFNPNLPRSRSNSRSRTMGHRRTSSGGYVSGTSPQVTVSIEETIENAMQRRPSAPHVETIPPPPPPPILPELQHLNTPPPPPPIPGSHEPISPRESSATIDIAIDNVDMGRLLPRAMTAAPTLNANDARQSIGRRMSFDHRRNRSSNESFTNKLRSLTRMRSNSRSVEPWGTPHEGDVPYESVQPYTLAPTTYGI</sequence>
<feature type="compositionally biased region" description="Basic and acidic residues" evidence="7">
    <location>
        <begin position="1035"/>
        <end position="1052"/>
    </location>
</feature>
<protein>
    <recommendedName>
        <fullName evidence="8">Gem-associated protein 5 TPR domain-containing protein</fullName>
    </recommendedName>
</protein>
<feature type="region of interest" description="Disordered" evidence="7">
    <location>
        <begin position="318"/>
        <end position="431"/>
    </location>
</feature>
<keyword evidence="10" id="KW-1185">Reference proteome</keyword>
<dbReference type="GO" id="GO:0003723">
    <property type="term" value="F:RNA binding"/>
    <property type="evidence" value="ECO:0007669"/>
    <property type="project" value="UniProtKB-KW"/>
</dbReference>
<dbReference type="InterPro" id="IPR056421">
    <property type="entry name" value="TPR_GEMI5"/>
</dbReference>
<name>A0A9W9FDQ5_9EURO</name>
<comment type="subcellular location">
    <subcellularLocation>
        <location evidence="1">Nucleus</location>
    </subcellularLocation>
</comment>
<dbReference type="FunFam" id="2.130.10.10:FF:000577">
    <property type="entry name" value="WD domain G-beta repeat protein"/>
    <property type="match status" value="1"/>
</dbReference>
<feature type="compositionally biased region" description="Low complexity" evidence="7">
    <location>
        <begin position="1104"/>
        <end position="1115"/>
    </location>
</feature>
<feature type="compositionally biased region" description="Basic residues" evidence="7">
    <location>
        <begin position="1140"/>
        <end position="1154"/>
    </location>
</feature>
<dbReference type="Gene3D" id="2.130.10.10">
    <property type="entry name" value="YVTN repeat-like/Quinoprotein amine dehydrogenase"/>
    <property type="match status" value="1"/>
</dbReference>
<dbReference type="InterPro" id="IPR034605">
    <property type="entry name" value="PGC-1"/>
</dbReference>
<dbReference type="PANTHER" id="PTHR15528">
    <property type="entry name" value="PEROXISOME PROLIFERATOR ACTIVATED RECEPTOR GAMMA COACTIVATOR 1 PGC-1 -RELATED"/>
    <property type="match status" value="1"/>
</dbReference>
<reference evidence="9" key="2">
    <citation type="journal article" date="2023" name="IMA Fungus">
        <title>Comparative genomic study of the Penicillium genus elucidates a diverse pangenome and 15 lateral gene transfer events.</title>
        <authorList>
            <person name="Petersen C."/>
            <person name="Sorensen T."/>
            <person name="Nielsen M.R."/>
            <person name="Sondergaard T.E."/>
            <person name="Sorensen J.L."/>
            <person name="Fitzpatrick D.A."/>
            <person name="Frisvad J.C."/>
            <person name="Nielsen K.L."/>
        </authorList>
    </citation>
    <scope>NUCLEOTIDE SEQUENCE</scope>
    <source>
        <strain evidence="9">IBT 30761</strain>
    </source>
</reference>
<accession>A0A9W9FDQ5</accession>
<keyword evidence="6" id="KW-0539">Nucleus</keyword>
<evidence type="ECO:0000256" key="6">
    <source>
        <dbReference type="ARBA" id="ARBA00023242"/>
    </source>
</evidence>
<dbReference type="EMBL" id="JAPQKI010000005">
    <property type="protein sequence ID" value="KAJ5098259.1"/>
    <property type="molecule type" value="Genomic_DNA"/>
</dbReference>
<feature type="compositionally biased region" description="Basic and acidic residues" evidence="7">
    <location>
        <begin position="1084"/>
        <end position="1099"/>
    </location>
</feature>
<feature type="compositionally biased region" description="Polar residues" evidence="7">
    <location>
        <begin position="1451"/>
        <end position="1460"/>
    </location>
</feature>
<feature type="compositionally biased region" description="Basic and acidic residues" evidence="7">
    <location>
        <begin position="1002"/>
        <end position="1017"/>
    </location>
</feature>
<evidence type="ECO:0000256" key="7">
    <source>
        <dbReference type="SAM" id="MobiDB-lite"/>
    </source>
</evidence>
<gene>
    <name evidence="9" type="ORF">N7532_005260</name>
</gene>
<keyword evidence="3" id="KW-0694">RNA-binding</keyword>
<reference evidence="9" key="1">
    <citation type="submission" date="2022-11" db="EMBL/GenBank/DDBJ databases">
        <authorList>
            <person name="Petersen C."/>
        </authorList>
    </citation>
    <scope>NUCLEOTIDE SEQUENCE</scope>
    <source>
        <strain evidence="9">IBT 30761</strain>
    </source>
</reference>
<organism evidence="9 10">
    <name type="scientific">Penicillium argentinense</name>
    <dbReference type="NCBI Taxonomy" id="1131581"/>
    <lineage>
        <taxon>Eukaryota</taxon>
        <taxon>Fungi</taxon>
        <taxon>Dikarya</taxon>
        <taxon>Ascomycota</taxon>
        <taxon>Pezizomycotina</taxon>
        <taxon>Eurotiomycetes</taxon>
        <taxon>Eurotiomycetidae</taxon>
        <taxon>Eurotiales</taxon>
        <taxon>Aspergillaceae</taxon>
        <taxon>Penicillium</taxon>
    </lineage>
</organism>
<keyword evidence="5" id="KW-0804">Transcription</keyword>
<feature type="region of interest" description="Disordered" evidence="7">
    <location>
        <begin position="784"/>
        <end position="850"/>
    </location>
</feature>